<name>A0A0A8ZII2_ARUDO</name>
<reference evidence="1" key="1">
    <citation type="submission" date="2014-09" db="EMBL/GenBank/DDBJ databases">
        <authorList>
            <person name="Magalhaes I.L.F."/>
            <person name="Oliveira U."/>
            <person name="Santos F.R."/>
            <person name="Vidigal T.H.D.A."/>
            <person name="Brescovit A.D."/>
            <person name="Santos A.J."/>
        </authorList>
    </citation>
    <scope>NUCLEOTIDE SEQUENCE</scope>
    <source>
        <tissue evidence="1">Shoot tissue taken approximately 20 cm above the soil surface</tissue>
    </source>
</reference>
<evidence type="ECO:0000313" key="1">
    <source>
        <dbReference type="EMBL" id="JAD39204.1"/>
    </source>
</evidence>
<accession>A0A0A8ZII2</accession>
<sequence length="105" mass="11653">MISARGGGASSLGCLANAVLEQQHRSLASAVLEQRHKSWPRRRPPHGACHAGEVYLHLLHASEAHLHLPHAGFSLVPFCPSQRRHRGRCAQVRRLRLPPQFPPQV</sequence>
<reference evidence="1" key="2">
    <citation type="journal article" date="2015" name="Data Brief">
        <title>Shoot transcriptome of the giant reed, Arundo donax.</title>
        <authorList>
            <person name="Barrero R.A."/>
            <person name="Guerrero F.D."/>
            <person name="Moolhuijzen P."/>
            <person name="Goolsby J.A."/>
            <person name="Tidwell J."/>
            <person name="Bellgard S.E."/>
            <person name="Bellgard M.I."/>
        </authorList>
    </citation>
    <scope>NUCLEOTIDE SEQUENCE</scope>
    <source>
        <tissue evidence="1">Shoot tissue taken approximately 20 cm above the soil surface</tissue>
    </source>
</reference>
<organism evidence="1">
    <name type="scientific">Arundo donax</name>
    <name type="common">Giant reed</name>
    <name type="synonym">Donax arundinaceus</name>
    <dbReference type="NCBI Taxonomy" id="35708"/>
    <lineage>
        <taxon>Eukaryota</taxon>
        <taxon>Viridiplantae</taxon>
        <taxon>Streptophyta</taxon>
        <taxon>Embryophyta</taxon>
        <taxon>Tracheophyta</taxon>
        <taxon>Spermatophyta</taxon>
        <taxon>Magnoliopsida</taxon>
        <taxon>Liliopsida</taxon>
        <taxon>Poales</taxon>
        <taxon>Poaceae</taxon>
        <taxon>PACMAD clade</taxon>
        <taxon>Arundinoideae</taxon>
        <taxon>Arundineae</taxon>
        <taxon>Arundo</taxon>
    </lineage>
</organism>
<proteinExistence type="predicted"/>
<dbReference type="EMBL" id="GBRH01258691">
    <property type="protein sequence ID" value="JAD39204.1"/>
    <property type="molecule type" value="Transcribed_RNA"/>
</dbReference>
<dbReference type="AlphaFoldDB" id="A0A0A8ZII2"/>
<protein>
    <submittedName>
        <fullName evidence="1">Uncharacterized protein</fullName>
    </submittedName>
</protein>